<evidence type="ECO:0000313" key="11">
    <source>
        <dbReference type="EMBL" id="OGY87579.1"/>
    </source>
</evidence>
<dbReference type="PANTHER" id="PTHR12468">
    <property type="entry name" value="GPI MANNOSYLTRANSFERASE 2"/>
    <property type="match status" value="1"/>
</dbReference>
<feature type="transmembrane region" description="Helical" evidence="10">
    <location>
        <begin position="276"/>
        <end position="293"/>
    </location>
</feature>
<evidence type="ECO:0000256" key="4">
    <source>
        <dbReference type="ARBA" id="ARBA00022676"/>
    </source>
</evidence>
<feature type="transmembrane region" description="Helical" evidence="10">
    <location>
        <begin position="163"/>
        <end position="193"/>
    </location>
</feature>
<accession>A0A1G2BGB0</accession>
<name>A0A1G2BGB0_9BACT</name>
<proteinExistence type="predicted"/>
<keyword evidence="3" id="KW-0337">GPI-anchor biosynthesis</keyword>
<dbReference type="InterPro" id="IPR007315">
    <property type="entry name" value="PIG-V/Gpi18"/>
</dbReference>
<evidence type="ECO:0000256" key="2">
    <source>
        <dbReference type="ARBA" id="ARBA00004687"/>
    </source>
</evidence>
<keyword evidence="6 10" id="KW-0812">Transmembrane</keyword>
<dbReference type="GO" id="GO:0031501">
    <property type="term" value="C:mannosyltransferase complex"/>
    <property type="evidence" value="ECO:0007669"/>
    <property type="project" value="TreeGrafter"/>
</dbReference>
<dbReference type="AlphaFoldDB" id="A0A1G2BGB0"/>
<evidence type="ECO:0000313" key="12">
    <source>
        <dbReference type="Proteomes" id="UP000176420"/>
    </source>
</evidence>
<dbReference type="EMBL" id="MHKI01000007">
    <property type="protein sequence ID" value="OGY87579.1"/>
    <property type="molecule type" value="Genomic_DNA"/>
</dbReference>
<keyword evidence="4" id="KW-0328">Glycosyltransferase</keyword>
<feature type="transmembrane region" description="Helical" evidence="10">
    <location>
        <begin position="92"/>
        <end position="113"/>
    </location>
</feature>
<comment type="subcellular location">
    <subcellularLocation>
        <location evidence="1">Endoplasmic reticulum membrane</location>
        <topology evidence="1">Multi-pass membrane protein</topology>
    </subcellularLocation>
</comment>
<feature type="transmembrane region" description="Helical" evidence="10">
    <location>
        <begin position="205"/>
        <end position="227"/>
    </location>
</feature>
<feature type="transmembrane region" description="Helical" evidence="10">
    <location>
        <begin position="300"/>
        <end position="322"/>
    </location>
</feature>
<dbReference type="Proteomes" id="UP000176420">
    <property type="component" value="Unassembled WGS sequence"/>
</dbReference>
<dbReference type="GO" id="GO:0016020">
    <property type="term" value="C:membrane"/>
    <property type="evidence" value="ECO:0007669"/>
    <property type="project" value="GOC"/>
</dbReference>
<dbReference type="GO" id="GO:0000009">
    <property type="term" value="F:alpha-1,6-mannosyltransferase activity"/>
    <property type="evidence" value="ECO:0007669"/>
    <property type="project" value="InterPro"/>
</dbReference>
<dbReference type="GO" id="GO:0006506">
    <property type="term" value="P:GPI anchor biosynthetic process"/>
    <property type="evidence" value="ECO:0007669"/>
    <property type="project" value="UniProtKB-UniPathway"/>
</dbReference>
<comment type="pathway">
    <text evidence="2">Glycolipid biosynthesis; glycosylphosphatidylinositol-anchor biosynthesis.</text>
</comment>
<keyword evidence="7" id="KW-0256">Endoplasmic reticulum</keyword>
<keyword evidence="9 10" id="KW-0472">Membrane</keyword>
<organism evidence="11 12">
    <name type="scientific">Candidatus Kerfeldbacteria bacterium RIFOXYB2_FULL_38_14</name>
    <dbReference type="NCBI Taxonomy" id="1798547"/>
    <lineage>
        <taxon>Bacteria</taxon>
        <taxon>Candidatus Kerfeldiibacteriota</taxon>
    </lineage>
</organism>
<evidence type="ECO:0000256" key="8">
    <source>
        <dbReference type="ARBA" id="ARBA00022989"/>
    </source>
</evidence>
<protein>
    <recommendedName>
        <fullName evidence="13">Glycosyltransferase RgtA/B/C/D-like domain-containing protein</fullName>
    </recommendedName>
</protein>
<dbReference type="GO" id="GO:0004376">
    <property type="term" value="F:GPI mannosyltransferase activity"/>
    <property type="evidence" value="ECO:0007669"/>
    <property type="project" value="InterPro"/>
</dbReference>
<evidence type="ECO:0000256" key="9">
    <source>
        <dbReference type="ARBA" id="ARBA00023136"/>
    </source>
</evidence>
<comment type="caution">
    <text evidence="11">The sequence shown here is derived from an EMBL/GenBank/DDBJ whole genome shotgun (WGS) entry which is preliminary data.</text>
</comment>
<evidence type="ECO:0000256" key="3">
    <source>
        <dbReference type="ARBA" id="ARBA00022502"/>
    </source>
</evidence>
<sequence>MTNYSLKKIIWITLSVKLLTFLLIFLAFSGKMFCSVCHDQVGSLNPLTTWDANHYLHIAQVGYQANNLENAFYPLFPGLLKFITPLFSGNSILAGIMLNVGASIFIVILFWLIVKQLTNTKIAFVACCFLLFFPTAFYFHLIYTEVWFLLLTFLAFYGVYKKNIFLILLSGILLPLIRPLGFLVLMPVLYALIFENKKGSKNKNYIWLTIGAFGCGLLLYFLIMFYFTSSPFSGLEAQKYFISNNNLSNLWHPWRWLIQDFFSSNLSVYHLPGMSIWDRIFFLFFCLSLIGIYKTQPKSFFIYALIFGLLPALLGNLMSYPRYLLVVFPLFIFLAQKLEKKYLWLLVPFGVLQIIFLLLHTMNYWVA</sequence>
<feature type="transmembrane region" description="Helical" evidence="10">
    <location>
        <begin position="122"/>
        <end position="143"/>
    </location>
</feature>
<feature type="transmembrane region" description="Helical" evidence="10">
    <location>
        <begin position="342"/>
        <end position="366"/>
    </location>
</feature>
<dbReference type="Pfam" id="PF04188">
    <property type="entry name" value="Mannosyl_trans2"/>
    <property type="match status" value="1"/>
</dbReference>
<evidence type="ECO:0008006" key="13">
    <source>
        <dbReference type="Google" id="ProtNLM"/>
    </source>
</evidence>
<dbReference type="UniPathway" id="UPA00196"/>
<reference evidence="11 12" key="1">
    <citation type="journal article" date="2016" name="Nat. Commun.">
        <title>Thousands of microbial genomes shed light on interconnected biogeochemical processes in an aquifer system.</title>
        <authorList>
            <person name="Anantharaman K."/>
            <person name="Brown C.T."/>
            <person name="Hug L.A."/>
            <person name="Sharon I."/>
            <person name="Castelle C.J."/>
            <person name="Probst A.J."/>
            <person name="Thomas B.C."/>
            <person name="Singh A."/>
            <person name="Wilkins M.J."/>
            <person name="Karaoz U."/>
            <person name="Brodie E.L."/>
            <person name="Williams K.H."/>
            <person name="Hubbard S.S."/>
            <person name="Banfield J.F."/>
        </authorList>
    </citation>
    <scope>NUCLEOTIDE SEQUENCE [LARGE SCALE GENOMIC DNA]</scope>
</reference>
<keyword evidence="8 10" id="KW-1133">Transmembrane helix</keyword>
<evidence type="ECO:0000256" key="1">
    <source>
        <dbReference type="ARBA" id="ARBA00004477"/>
    </source>
</evidence>
<keyword evidence="5" id="KW-0808">Transferase</keyword>
<dbReference type="PANTHER" id="PTHR12468:SF2">
    <property type="entry name" value="GPI MANNOSYLTRANSFERASE 2"/>
    <property type="match status" value="1"/>
</dbReference>
<evidence type="ECO:0000256" key="5">
    <source>
        <dbReference type="ARBA" id="ARBA00022679"/>
    </source>
</evidence>
<evidence type="ECO:0000256" key="6">
    <source>
        <dbReference type="ARBA" id="ARBA00022692"/>
    </source>
</evidence>
<gene>
    <name evidence="11" type="ORF">A2319_03165</name>
</gene>
<evidence type="ECO:0000256" key="7">
    <source>
        <dbReference type="ARBA" id="ARBA00022824"/>
    </source>
</evidence>
<evidence type="ECO:0000256" key="10">
    <source>
        <dbReference type="SAM" id="Phobius"/>
    </source>
</evidence>